<dbReference type="AlphaFoldDB" id="A0A926VJ88"/>
<feature type="transmembrane region" description="Helical" evidence="3">
    <location>
        <begin position="142"/>
        <end position="163"/>
    </location>
</feature>
<keyword evidence="6" id="KW-1185">Reference proteome</keyword>
<comment type="similarity">
    <text evidence="1">Belongs to the leucine-binding protein family.</text>
</comment>
<name>A0A926VJ88_9CYAN</name>
<proteinExistence type="inferred from homology"/>
<keyword evidence="3" id="KW-1133">Transmembrane helix</keyword>
<dbReference type="SUPFAM" id="SSF141571">
    <property type="entry name" value="Pentapeptide repeat-like"/>
    <property type="match status" value="1"/>
</dbReference>
<evidence type="ECO:0000313" key="5">
    <source>
        <dbReference type="EMBL" id="MBD2184892.1"/>
    </source>
</evidence>
<keyword evidence="3" id="KW-0812">Transmembrane</keyword>
<dbReference type="CDD" id="cd06268">
    <property type="entry name" value="PBP1_ABC_transporter_LIVBP-like"/>
    <property type="match status" value="1"/>
</dbReference>
<evidence type="ECO:0000259" key="4">
    <source>
        <dbReference type="Pfam" id="PF13458"/>
    </source>
</evidence>
<dbReference type="SUPFAM" id="SSF53822">
    <property type="entry name" value="Periplasmic binding protein-like I"/>
    <property type="match status" value="1"/>
</dbReference>
<reference evidence="5" key="1">
    <citation type="journal article" date="2015" name="ISME J.">
        <title>Draft Genome Sequence of Streptomyces incarnatus NRRL8089, which Produces the Nucleoside Antibiotic Sinefungin.</title>
        <authorList>
            <person name="Oshima K."/>
            <person name="Hattori M."/>
            <person name="Shimizu H."/>
            <person name="Fukuda K."/>
            <person name="Nemoto M."/>
            <person name="Inagaki K."/>
            <person name="Tamura T."/>
        </authorList>
    </citation>
    <scope>NUCLEOTIDE SEQUENCE</scope>
    <source>
        <strain evidence="5">FACHB-1375</strain>
    </source>
</reference>
<evidence type="ECO:0000256" key="2">
    <source>
        <dbReference type="ARBA" id="ARBA00022729"/>
    </source>
</evidence>
<dbReference type="Pfam" id="PF00805">
    <property type="entry name" value="Pentapeptide"/>
    <property type="match status" value="2"/>
</dbReference>
<keyword evidence="3" id="KW-0472">Membrane</keyword>
<dbReference type="InterPro" id="IPR028082">
    <property type="entry name" value="Peripla_BP_I"/>
</dbReference>
<evidence type="ECO:0000256" key="3">
    <source>
        <dbReference type="SAM" id="Phobius"/>
    </source>
</evidence>
<dbReference type="InterPro" id="IPR051010">
    <property type="entry name" value="BCAA_transport"/>
</dbReference>
<evidence type="ECO:0000313" key="6">
    <source>
        <dbReference type="Proteomes" id="UP000641646"/>
    </source>
</evidence>
<sequence>MEVKDVKDLKQRYAKGERNFQDVVLSKVNLTGVNLSGINLSRAILNNASLSRAILSGANLSKASLYKARLNRANFSNTNLSEANLSEANLKGTNFTGADLRETNFTTAIYDDKTTFPEGFNLEGKNLIKYETTKSERIGKKYFYFIVLFTLVLAIIIISNYLIKYLQDFDQPLPERMSMGQTILIGKEGEGNQSFLDLKELGVKAITKGDYSQAKQYFEDAIAKHTNSPETLIYLNNARIGQEKAYTIAVVAPIGRDPGDALEILRGVAQIQDETNRDGGINGVRLKVVVVNDDDKENEAKKVAEALVKTSQVLGVVGHWASQVTLAVKDIYKFGQLVAISPISTAVELSGASPYIFRTVFSDSVAAKALVDYMVDYLHMQKAAVFYNSQSAYSRSLRREFTNALGERGGEAIEIPSEPNFFDLSSQGFIAKPKVEKAIDWGAEAIMLAPNTASLKEALLVAQVNNNRLRLLGGDDVYGDKVLQDGGKAVEGMVVAIPWDIDGDPDSGFVKNAKQLWGGAQINWRTAMSYDAAKALIAAIERSTSKGNATRVRVRDALVGPDFSAQGASDTIKFSQKGDRINPPVQLVKIVASTNNYDFVPVPASIKE</sequence>
<keyword evidence="2" id="KW-0732">Signal</keyword>
<dbReference type="EMBL" id="JACJPW010000098">
    <property type="protein sequence ID" value="MBD2184892.1"/>
    <property type="molecule type" value="Genomic_DNA"/>
</dbReference>
<dbReference type="InterPro" id="IPR028081">
    <property type="entry name" value="Leu-bd"/>
</dbReference>
<dbReference type="Pfam" id="PF13458">
    <property type="entry name" value="Peripla_BP_6"/>
    <property type="match status" value="1"/>
</dbReference>
<protein>
    <submittedName>
        <fullName evidence="5">ABC transporter substrate-binding protein</fullName>
    </submittedName>
</protein>
<dbReference type="RefSeq" id="WP_190472177.1">
    <property type="nucleotide sequence ID" value="NZ_JACJPW010000098.1"/>
</dbReference>
<dbReference type="Gene3D" id="2.160.20.80">
    <property type="entry name" value="E3 ubiquitin-protein ligase SopA"/>
    <property type="match status" value="1"/>
</dbReference>
<reference evidence="5" key="2">
    <citation type="submission" date="2020-08" db="EMBL/GenBank/DDBJ databases">
        <authorList>
            <person name="Chen M."/>
            <person name="Teng W."/>
            <person name="Zhao L."/>
            <person name="Hu C."/>
            <person name="Zhou Y."/>
            <person name="Han B."/>
            <person name="Song L."/>
            <person name="Shu W."/>
        </authorList>
    </citation>
    <scope>NUCLEOTIDE SEQUENCE</scope>
    <source>
        <strain evidence="5">FACHB-1375</strain>
    </source>
</reference>
<evidence type="ECO:0000256" key="1">
    <source>
        <dbReference type="ARBA" id="ARBA00010062"/>
    </source>
</evidence>
<comment type="caution">
    <text evidence="5">The sequence shown here is derived from an EMBL/GenBank/DDBJ whole genome shotgun (WGS) entry which is preliminary data.</text>
</comment>
<gene>
    <name evidence="5" type="ORF">H6G03_28105</name>
</gene>
<dbReference type="Gene3D" id="3.40.50.2300">
    <property type="match status" value="2"/>
</dbReference>
<dbReference type="PANTHER" id="PTHR30483:SF6">
    <property type="entry name" value="PERIPLASMIC BINDING PROTEIN OF ABC TRANSPORTER FOR NATURAL AMINO ACIDS"/>
    <property type="match status" value="1"/>
</dbReference>
<accession>A0A926VJ88</accession>
<dbReference type="Proteomes" id="UP000641646">
    <property type="component" value="Unassembled WGS sequence"/>
</dbReference>
<dbReference type="PANTHER" id="PTHR30483">
    <property type="entry name" value="LEUCINE-SPECIFIC-BINDING PROTEIN"/>
    <property type="match status" value="1"/>
</dbReference>
<feature type="domain" description="Leucine-binding protein" evidence="4">
    <location>
        <begin position="266"/>
        <end position="591"/>
    </location>
</feature>
<dbReference type="InterPro" id="IPR001646">
    <property type="entry name" value="5peptide_repeat"/>
</dbReference>
<organism evidence="5 6">
    <name type="scientific">Aerosakkonema funiforme FACHB-1375</name>
    <dbReference type="NCBI Taxonomy" id="2949571"/>
    <lineage>
        <taxon>Bacteria</taxon>
        <taxon>Bacillati</taxon>
        <taxon>Cyanobacteriota</taxon>
        <taxon>Cyanophyceae</taxon>
        <taxon>Oscillatoriophycideae</taxon>
        <taxon>Aerosakkonematales</taxon>
        <taxon>Aerosakkonemataceae</taxon>
        <taxon>Aerosakkonema</taxon>
    </lineage>
</organism>